<dbReference type="Gene3D" id="3.30.40.10">
    <property type="entry name" value="Zinc/RING finger domain, C3HC4 (zinc finger)"/>
    <property type="match status" value="2"/>
</dbReference>
<dbReference type="PROSITE" id="PS01359">
    <property type="entry name" value="ZF_PHD_1"/>
    <property type="match status" value="1"/>
</dbReference>
<feature type="region of interest" description="Disordered" evidence="5">
    <location>
        <begin position="229"/>
        <end position="399"/>
    </location>
</feature>
<feature type="compositionally biased region" description="Polar residues" evidence="5">
    <location>
        <begin position="298"/>
        <end position="309"/>
    </location>
</feature>
<dbReference type="PROSITE" id="PS50016">
    <property type="entry name" value="ZF_PHD_2"/>
    <property type="match status" value="2"/>
</dbReference>
<feature type="domain" description="PHD-type" evidence="6">
    <location>
        <begin position="674"/>
        <end position="735"/>
    </location>
</feature>
<dbReference type="AlphaFoldDB" id="A0A6A7C443"/>
<feature type="compositionally biased region" description="Polar residues" evidence="5">
    <location>
        <begin position="160"/>
        <end position="170"/>
    </location>
</feature>
<keyword evidence="2 4" id="KW-0863">Zinc-finger</keyword>
<evidence type="ECO:0000256" key="1">
    <source>
        <dbReference type="ARBA" id="ARBA00022723"/>
    </source>
</evidence>
<dbReference type="InterPro" id="IPR052819">
    <property type="entry name" value="Chromatin_regulatory_protein"/>
</dbReference>
<evidence type="ECO:0000256" key="2">
    <source>
        <dbReference type="ARBA" id="ARBA00022771"/>
    </source>
</evidence>
<dbReference type="SUPFAM" id="SSF57903">
    <property type="entry name" value="FYVE/PHD zinc finger"/>
    <property type="match status" value="2"/>
</dbReference>
<protein>
    <recommendedName>
        <fullName evidence="6">PHD-type domain-containing protein</fullName>
    </recommendedName>
</protein>
<evidence type="ECO:0000256" key="5">
    <source>
        <dbReference type="SAM" id="MobiDB-lite"/>
    </source>
</evidence>
<dbReference type="EMBL" id="MU005967">
    <property type="protein sequence ID" value="KAF2862281.1"/>
    <property type="molecule type" value="Genomic_DNA"/>
</dbReference>
<keyword evidence="8" id="KW-1185">Reference proteome</keyword>
<feature type="compositionally biased region" description="Basic and acidic residues" evidence="5">
    <location>
        <begin position="24"/>
        <end position="43"/>
    </location>
</feature>
<organism evidence="7 8">
    <name type="scientific">Piedraia hortae CBS 480.64</name>
    <dbReference type="NCBI Taxonomy" id="1314780"/>
    <lineage>
        <taxon>Eukaryota</taxon>
        <taxon>Fungi</taxon>
        <taxon>Dikarya</taxon>
        <taxon>Ascomycota</taxon>
        <taxon>Pezizomycotina</taxon>
        <taxon>Dothideomycetes</taxon>
        <taxon>Dothideomycetidae</taxon>
        <taxon>Capnodiales</taxon>
        <taxon>Piedraiaceae</taxon>
        <taxon>Piedraia</taxon>
    </lineage>
</organism>
<dbReference type="Pfam" id="PF00628">
    <property type="entry name" value="PHD"/>
    <property type="match status" value="2"/>
</dbReference>
<dbReference type="InterPro" id="IPR019787">
    <property type="entry name" value="Znf_PHD-finger"/>
</dbReference>
<dbReference type="InterPro" id="IPR019786">
    <property type="entry name" value="Zinc_finger_PHD-type_CS"/>
</dbReference>
<evidence type="ECO:0000256" key="3">
    <source>
        <dbReference type="ARBA" id="ARBA00022833"/>
    </source>
</evidence>
<feature type="region of interest" description="Disordered" evidence="5">
    <location>
        <begin position="1"/>
        <end position="180"/>
    </location>
</feature>
<accession>A0A6A7C443</accession>
<dbReference type="InterPro" id="IPR001965">
    <property type="entry name" value="Znf_PHD"/>
</dbReference>
<dbReference type="SMART" id="SM00249">
    <property type="entry name" value="PHD"/>
    <property type="match status" value="2"/>
</dbReference>
<dbReference type="InterPro" id="IPR013083">
    <property type="entry name" value="Znf_RING/FYVE/PHD"/>
</dbReference>
<evidence type="ECO:0000256" key="4">
    <source>
        <dbReference type="PROSITE-ProRule" id="PRU00146"/>
    </source>
</evidence>
<feature type="compositionally biased region" description="Basic residues" evidence="5">
    <location>
        <begin position="241"/>
        <end position="257"/>
    </location>
</feature>
<feature type="compositionally biased region" description="Polar residues" evidence="5">
    <location>
        <begin position="363"/>
        <end position="372"/>
    </location>
</feature>
<feature type="compositionally biased region" description="Low complexity" evidence="5">
    <location>
        <begin position="451"/>
        <end position="465"/>
    </location>
</feature>
<dbReference type="PANTHER" id="PTHR47636:SF1">
    <property type="entry name" value="TRANSCRIPTIONAL REGULATORY PROTEIN RCO1"/>
    <property type="match status" value="1"/>
</dbReference>
<gene>
    <name evidence="7" type="ORF">K470DRAFT_256244</name>
</gene>
<dbReference type="PANTHER" id="PTHR47636">
    <property type="entry name" value="TRANSCRIPTIONAL REGULATORY PROTEIN RCO1"/>
    <property type="match status" value="1"/>
</dbReference>
<evidence type="ECO:0000259" key="6">
    <source>
        <dbReference type="PROSITE" id="PS50016"/>
    </source>
</evidence>
<dbReference type="GO" id="GO:0032221">
    <property type="term" value="C:Rpd3S complex"/>
    <property type="evidence" value="ECO:0007669"/>
    <property type="project" value="TreeGrafter"/>
</dbReference>
<feature type="region of interest" description="Disordered" evidence="5">
    <location>
        <begin position="416"/>
        <end position="524"/>
    </location>
</feature>
<dbReference type="InterPro" id="IPR011011">
    <property type="entry name" value="Znf_FYVE_PHD"/>
</dbReference>
<feature type="domain" description="PHD-type" evidence="6">
    <location>
        <begin position="543"/>
        <end position="593"/>
    </location>
</feature>
<dbReference type="GO" id="GO:0008270">
    <property type="term" value="F:zinc ion binding"/>
    <property type="evidence" value="ECO:0007669"/>
    <property type="project" value="UniProtKB-KW"/>
</dbReference>
<keyword evidence="3" id="KW-0862">Zinc</keyword>
<evidence type="ECO:0000313" key="8">
    <source>
        <dbReference type="Proteomes" id="UP000799421"/>
    </source>
</evidence>
<name>A0A6A7C443_9PEZI</name>
<dbReference type="Proteomes" id="UP000799421">
    <property type="component" value="Unassembled WGS sequence"/>
</dbReference>
<feature type="compositionally biased region" description="Low complexity" evidence="5">
    <location>
        <begin position="258"/>
        <end position="271"/>
    </location>
</feature>
<sequence>MPGRADSFSAARDLSRPPQASFDRYPKSGSKDQMKKTLVDHWADSPAPVKSAGRATGPHHNPPELRRSTGTAVPGKSQHRMASEFSQWGDEKRVSKASVDDTPDLATPLSSHSRGGSAVAEDEDDDAEYQPVARKKQQSCPHLQGTRRVAPMASGGTGGSAHQTSSTVAGNNREYGSGKLRTVVDAAVSRAREKGKPELASAVREIWQESLSNGRLGDLLEAVLLQRASSSQAKEFQTYVKKAKKRLKSNKKERKLRPTFSPKSSSHVSPSTENSIPNKVPSLPSRKQPDVAGGTRPSWKSTSNDSAAVNGTARANVRQPSPKRGENSDSSLTDLTEDDEDDRKVAEKRVPVKKRLPRRSVPQSGKDTSRPNSVAPRDRRGKKTTANDPAVKAREAAIAEKKQELRAHVKHIDPVRVSNLRGAPEEQTMHDSAQTALSLPVVGGRQDSKFASSSRTRSSAMPAPATEKSTAAKRSHDMFAEDLDSPLSELDESRLDTPGDVPRANKRAKTKISPQKKQDSEDFLDADAARKEATIDKEPSENNDWCSACGTTGLLLCCDGCDRAFHLTCLDPPISENSSQLNEPWYCFTCLSTKVMPNEPEMPAYGLFAPLLNNLRSSNTKDYLLPDHVREYFDTVRTGEHGNFMQGLPSKVKGRPAYDEHADHIKLKDAKGKILYCYGCGKSGLDRRPMIQCDYCSEYWHLDCLDPPAANPPPPLVLEHNKKLRDWTCPLHADRDLRNVSVSALLPTRTVHVRRPKAATIVKPTYPRGFRNNGLIEVYDDDDDEDVEEFEYFSPNGVIYKLPASALKADFLERANRKSLKARRHEIAAKHLPGALEYANFARRSFAEQQVALNLTQLAADDNNLNLGKSDVEDLTATLIAEAPREVLESYMNAASATKSQKLENSEANVLSDEQRKQLQMLKDIIDRRLHK</sequence>
<keyword evidence="1" id="KW-0479">Metal-binding</keyword>
<dbReference type="OrthoDB" id="5876363at2759"/>
<dbReference type="GO" id="GO:0006357">
    <property type="term" value="P:regulation of transcription by RNA polymerase II"/>
    <property type="evidence" value="ECO:0007669"/>
    <property type="project" value="TreeGrafter"/>
</dbReference>
<proteinExistence type="predicted"/>
<reference evidence="7" key="1">
    <citation type="journal article" date="2020" name="Stud. Mycol.">
        <title>101 Dothideomycetes genomes: a test case for predicting lifestyles and emergence of pathogens.</title>
        <authorList>
            <person name="Haridas S."/>
            <person name="Albert R."/>
            <person name="Binder M."/>
            <person name="Bloem J."/>
            <person name="Labutti K."/>
            <person name="Salamov A."/>
            <person name="Andreopoulos B."/>
            <person name="Baker S."/>
            <person name="Barry K."/>
            <person name="Bills G."/>
            <person name="Bluhm B."/>
            <person name="Cannon C."/>
            <person name="Castanera R."/>
            <person name="Culley D."/>
            <person name="Daum C."/>
            <person name="Ezra D."/>
            <person name="Gonzalez J."/>
            <person name="Henrissat B."/>
            <person name="Kuo A."/>
            <person name="Liang C."/>
            <person name="Lipzen A."/>
            <person name="Lutzoni F."/>
            <person name="Magnuson J."/>
            <person name="Mondo S."/>
            <person name="Nolan M."/>
            <person name="Ohm R."/>
            <person name="Pangilinan J."/>
            <person name="Park H.-J."/>
            <person name="Ramirez L."/>
            <person name="Alfaro M."/>
            <person name="Sun H."/>
            <person name="Tritt A."/>
            <person name="Yoshinaga Y."/>
            <person name="Zwiers L.-H."/>
            <person name="Turgeon B."/>
            <person name="Goodwin S."/>
            <person name="Spatafora J."/>
            <person name="Crous P."/>
            <person name="Grigoriev I."/>
        </authorList>
    </citation>
    <scope>NUCLEOTIDE SEQUENCE</scope>
    <source>
        <strain evidence="7">CBS 480.64</strain>
    </source>
</reference>
<evidence type="ECO:0000313" key="7">
    <source>
        <dbReference type="EMBL" id="KAF2862281.1"/>
    </source>
</evidence>